<accession>A0A5M9J665</accession>
<dbReference type="VEuPathDB" id="FungiDB:MFRU_077g00140"/>
<protein>
    <submittedName>
        <fullName evidence="2">Uncharacterized protein</fullName>
    </submittedName>
</protein>
<name>A0A5M9J665_MONFR</name>
<organism evidence="2 3">
    <name type="scientific">Monilinia fructicola</name>
    <name type="common">Brown rot fungus</name>
    <name type="synonym">Ciboria fructicola</name>
    <dbReference type="NCBI Taxonomy" id="38448"/>
    <lineage>
        <taxon>Eukaryota</taxon>
        <taxon>Fungi</taxon>
        <taxon>Dikarya</taxon>
        <taxon>Ascomycota</taxon>
        <taxon>Pezizomycotina</taxon>
        <taxon>Leotiomycetes</taxon>
        <taxon>Helotiales</taxon>
        <taxon>Sclerotiniaceae</taxon>
        <taxon>Monilinia</taxon>
    </lineage>
</organism>
<evidence type="ECO:0000313" key="2">
    <source>
        <dbReference type="EMBL" id="KAA8564217.1"/>
    </source>
</evidence>
<feature type="compositionally biased region" description="Acidic residues" evidence="1">
    <location>
        <begin position="724"/>
        <end position="753"/>
    </location>
</feature>
<dbReference type="Proteomes" id="UP000322873">
    <property type="component" value="Unassembled WGS sequence"/>
</dbReference>
<evidence type="ECO:0000313" key="3">
    <source>
        <dbReference type="Proteomes" id="UP000322873"/>
    </source>
</evidence>
<evidence type="ECO:0000256" key="1">
    <source>
        <dbReference type="SAM" id="MobiDB-lite"/>
    </source>
</evidence>
<dbReference type="EMBL" id="VICG01000015">
    <property type="protein sequence ID" value="KAA8564217.1"/>
    <property type="molecule type" value="Genomic_DNA"/>
</dbReference>
<proteinExistence type="predicted"/>
<sequence>MANPQIPPATSSTGAQPVRQPDTAFKQKYGPLPGKSTDRHSGLTPIMPYISEIGVRLSSGSILRREERQRYLFHGFTAKQLLDLDANITTSRPLKPGDLNFPIHPCFKRAHWVKRGPRHDPHNLGTLGPGRWVGTNDHVWKILQPTLQLASLLLENINNDFYDSLLHGPRTPIDPARFPDNPPDWAPRGALHVLRSFRSRGLPAPDPALQQSKDDILNGLIQHVRFKFRDKSDKKNYNGCTCHGIETDKNGTRILRSLIIVDQKNYEPLLRPNLTASERLSYQWRTAITITHECSHAMDKVSDYFRAKRDNALKDWNTREEPYFNDNCLQECGFMLEQFALGGVTRGECNPRGSVFPTIAFFWTEWPSEYWVNYRTNIVLKSPPLKSDYSFYPIPVKHYEDVHQADFWNYTIKAFGTDMLGLRSLTDMSADERQICNAGDELIERAKLSERFFYHSLQQESKLQSILEYNVNLQERLQAVAVAADSTAITSGDQSADIDPAAEVEKSMQDQYDLVLTAAKAHGEAVESYFALKNSGKAPAEIQKNLLLFNQSFRRFAREIAHKSWTDELIEDYEFVDELLEFKRQMLYSPEDKNSEKFKVEHREFGELDSLLKAYSTLGTEPENIKPDIIRMTDVFEKRWESSRYARTCGKIVRLATDVATGQAESPEDTIQKMDFKLQALISLMNGEDGKPCPSWNKTLDDMIQQMERIIEDIRKKAVVPGTEDTDMDDYDPRDEDDIPPDNEMDYIADEPA</sequence>
<dbReference type="AlphaFoldDB" id="A0A5M9J665"/>
<keyword evidence="3" id="KW-1185">Reference proteome</keyword>
<feature type="region of interest" description="Disordered" evidence="1">
    <location>
        <begin position="717"/>
        <end position="753"/>
    </location>
</feature>
<feature type="region of interest" description="Disordered" evidence="1">
    <location>
        <begin position="1"/>
        <end position="43"/>
    </location>
</feature>
<reference evidence="2 3" key="1">
    <citation type="submission" date="2019-06" db="EMBL/GenBank/DDBJ databases">
        <title>Genome Sequence of the Brown Rot Fungal Pathogen Monilinia fructicola.</title>
        <authorList>
            <person name="De Miccolis Angelini R.M."/>
            <person name="Landi L."/>
            <person name="Abate D."/>
            <person name="Pollastro S."/>
            <person name="Romanazzi G."/>
            <person name="Faretra F."/>
        </authorList>
    </citation>
    <scope>NUCLEOTIDE SEQUENCE [LARGE SCALE GENOMIC DNA]</scope>
    <source>
        <strain evidence="2 3">Mfrc123</strain>
    </source>
</reference>
<gene>
    <name evidence="2" type="ORF">EYC84_011163</name>
</gene>
<comment type="caution">
    <text evidence="2">The sequence shown here is derived from an EMBL/GenBank/DDBJ whole genome shotgun (WGS) entry which is preliminary data.</text>
</comment>